<comment type="caution">
    <text evidence="2">The sequence shown here is derived from an EMBL/GenBank/DDBJ whole genome shotgun (WGS) entry which is preliminary data.</text>
</comment>
<dbReference type="Proteomes" id="UP000027456">
    <property type="component" value="Unassembled WGS sequence"/>
</dbReference>
<dbReference type="AlphaFoldDB" id="A0A074SK98"/>
<protein>
    <recommendedName>
        <fullName evidence="4">Transmembrane protein</fullName>
    </recommendedName>
</protein>
<evidence type="ECO:0008006" key="4">
    <source>
        <dbReference type="Google" id="ProtNLM"/>
    </source>
</evidence>
<dbReference type="EMBL" id="AZST01000249">
    <property type="protein sequence ID" value="KEP50487.1"/>
    <property type="molecule type" value="Genomic_DNA"/>
</dbReference>
<organism evidence="2 3">
    <name type="scientific">Rhizoctonia solani 123E</name>
    <dbReference type="NCBI Taxonomy" id="1423351"/>
    <lineage>
        <taxon>Eukaryota</taxon>
        <taxon>Fungi</taxon>
        <taxon>Dikarya</taxon>
        <taxon>Basidiomycota</taxon>
        <taxon>Agaricomycotina</taxon>
        <taxon>Agaricomycetes</taxon>
        <taxon>Cantharellales</taxon>
        <taxon>Ceratobasidiaceae</taxon>
        <taxon>Rhizoctonia</taxon>
    </lineage>
</organism>
<sequence length="214" mass="21370">MRIISTLTLMFAVRVIAQTASTEPDADSELSTWTISTQSNPLVSDTPTPTISDPEITEITTSTFTSTTLPPTGTSPPPIGGGATCVQSCLAEAASRAGCKSSVDVPSSRSVSSTLTRTKSYSGSLASSTTQTFIVTSGAVITLPSGSATTITSGFTTTRTGQAGDFATGGAVVPNPGASEAPSNGALVARPTAWKCGGILTALGVVAGTLIFAS</sequence>
<dbReference type="OrthoDB" id="10615356at2759"/>
<keyword evidence="3" id="KW-1185">Reference proteome</keyword>
<accession>A0A074SK98</accession>
<feature type="chain" id="PRO_5001698854" description="Transmembrane protein" evidence="1">
    <location>
        <begin position="18"/>
        <end position="214"/>
    </location>
</feature>
<dbReference type="HOGENOM" id="CLU_1289574_0_0_1"/>
<keyword evidence="1" id="KW-0732">Signal</keyword>
<evidence type="ECO:0000313" key="3">
    <source>
        <dbReference type="Proteomes" id="UP000027456"/>
    </source>
</evidence>
<reference evidence="2 3" key="1">
    <citation type="submission" date="2013-12" db="EMBL/GenBank/DDBJ databases">
        <authorList>
            <person name="Cubeta M."/>
            <person name="Pakala S."/>
            <person name="Fedorova N."/>
            <person name="Thomas E."/>
            <person name="Dean R."/>
            <person name="Jabaji S."/>
            <person name="Neate S."/>
            <person name="Toda T."/>
            <person name="Tavantzis S."/>
            <person name="Vilgalys R."/>
            <person name="Bharathan N."/>
            <person name="Pakala S."/>
            <person name="Losada L.S."/>
            <person name="Zafar N."/>
            <person name="Nierman W."/>
        </authorList>
    </citation>
    <scope>NUCLEOTIDE SEQUENCE [LARGE SCALE GENOMIC DNA]</scope>
    <source>
        <strain evidence="2 3">123E</strain>
    </source>
</reference>
<evidence type="ECO:0000313" key="2">
    <source>
        <dbReference type="EMBL" id="KEP50487.1"/>
    </source>
</evidence>
<proteinExistence type="predicted"/>
<name>A0A074SK98_9AGAM</name>
<feature type="signal peptide" evidence="1">
    <location>
        <begin position="1"/>
        <end position="17"/>
    </location>
</feature>
<gene>
    <name evidence="2" type="ORF">V565_079110</name>
</gene>
<evidence type="ECO:0000256" key="1">
    <source>
        <dbReference type="SAM" id="SignalP"/>
    </source>
</evidence>